<dbReference type="OrthoDB" id="3214861at2759"/>
<reference evidence="1" key="1">
    <citation type="submission" date="2021-02" db="EMBL/GenBank/DDBJ databases">
        <authorList>
            <person name="Nieuwenhuis M."/>
            <person name="Van De Peppel L.J.J."/>
        </authorList>
    </citation>
    <scope>NUCLEOTIDE SEQUENCE</scope>
    <source>
        <strain evidence="1">D49</strain>
    </source>
</reference>
<sequence>MILNAREDLREKVDEPVSIHLSQISGSRHPFESQGPSEPVSFEKASSSFLFWNRIRHDHNLTEFHFE</sequence>
<reference evidence="1" key="2">
    <citation type="submission" date="2021-10" db="EMBL/GenBank/DDBJ databases">
        <title>Phylogenomics reveals ancestral predisposition of the termite-cultivated fungus Termitomyces towards a domesticated lifestyle.</title>
        <authorList>
            <person name="Auxier B."/>
            <person name="Grum-Grzhimaylo A."/>
            <person name="Cardenas M.E."/>
            <person name="Lodge J.D."/>
            <person name="Laessoe T."/>
            <person name="Pedersen O."/>
            <person name="Smith M.E."/>
            <person name="Kuyper T.W."/>
            <person name="Franco-Molano E.A."/>
            <person name="Baroni T.J."/>
            <person name="Aanen D.K."/>
        </authorList>
    </citation>
    <scope>NUCLEOTIDE SEQUENCE</scope>
    <source>
        <strain evidence="1">D49</strain>
    </source>
</reference>
<dbReference type="Proteomes" id="UP000717328">
    <property type="component" value="Unassembled WGS sequence"/>
</dbReference>
<proteinExistence type="predicted"/>
<organism evidence="1 2">
    <name type="scientific">Sphagnurus paluster</name>
    <dbReference type="NCBI Taxonomy" id="117069"/>
    <lineage>
        <taxon>Eukaryota</taxon>
        <taxon>Fungi</taxon>
        <taxon>Dikarya</taxon>
        <taxon>Basidiomycota</taxon>
        <taxon>Agaricomycotina</taxon>
        <taxon>Agaricomycetes</taxon>
        <taxon>Agaricomycetidae</taxon>
        <taxon>Agaricales</taxon>
        <taxon>Tricholomatineae</taxon>
        <taxon>Lyophyllaceae</taxon>
        <taxon>Sphagnurus</taxon>
    </lineage>
</organism>
<evidence type="ECO:0000313" key="1">
    <source>
        <dbReference type="EMBL" id="KAG5652245.1"/>
    </source>
</evidence>
<name>A0A9P7KL17_9AGAR</name>
<evidence type="ECO:0000313" key="2">
    <source>
        <dbReference type="Proteomes" id="UP000717328"/>
    </source>
</evidence>
<dbReference type="EMBL" id="JABCKI010000145">
    <property type="protein sequence ID" value="KAG5652245.1"/>
    <property type="molecule type" value="Genomic_DNA"/>
</dbReference>
<accession>A0A9P7KL17</accession>
<comment type="caution">
    <text evidence="1">The sequence shown here is derived from an EMBL/GenBank/DDBJ whole genome shotgun (WGS) entry which is preliminary data.</text>
</comment>
<dbReference type="AlphaFoldDB" id="A0A9P7KL17"/>
<keyword evidence="2" id="KW-1185">Reference proteome</keyword>
<gene>
    <name evidence="1" type="ORF">H0H81_005703</name>
</gene>
<protein>
    <submittedName>
        <fullName evidence="1">Uncharacterized protein</fullName>
    </submittedName>
</protein>